<dbReference type="AlphaFoldDB" id="A0A931E6I7"/>
<dbReference type="NCBIfam" id="NF041940">
    <property type="entry name" value="choice_anch_X"/>
    <property type="match status" value="1"/>
</dbReference>
<evidence type="ECO:0000313" key="1">
    <source>
        <dbReference type="EMBL" id="MBG9377087.1"/>
    </source>
</evidence>
<dbReference type="RefSeq" id="WP_196991188.1">
    <property type="nucleotide sequence ID" value="NZ_JADWYR010000002.1"/>
</dbReference>
<protein>
    <submittedName>
        <fullName evidence="1">Uncharacterized protein</fullName>
    </submittedName>
</protein>
<keyword evidence="2" id="KW-1185">Reference proteome</keyword>
<dbReference type="Proteomes" id="UP000628448">
    <property type="component" value="Unassembled WGS sequence"/>
</dbReference>
<comment type="caution">
    <text evidence="1">The sequence shown here is derived from an EMBL/GenBank/DDBJ whole genome shotgun (WGS) entry which is preliminary data.</text>
</comment>
<evidence type="ECO:0000313" key="2">
    <source>
        <dbReference type="Proteomes" id="UP000628448"/>
    </source>
</evidence>
<accession>A0A931E6I7</accession>
<reference evidence="1" key="1">
    <citation type="submission" date="2020-11" db="EMBL/GenBank/DDBJ databases">
        <title>Bacterial whole genome sequence for Panacibacter sp. DH6.</title>
        <authorList>
            <person name="Le V."/>
            <person name="Ko S."/>
            <person name="Ahn C.-Y."/>
            <person name="Oh H.-M."/>
        </authorList>
    </citation>
    <scope>NUCLEOTIDE SEQUENCE</scope>
    <source>
        <strain evidence="1">DH6</strain>
    </source>
</reference>
<sequence length="666" mass="73662">MKTSRQLIVLTGLAFATFLCVSWNKNEKTTKKSKTVYDSIFAVSNADLPWADAPAMDAYLADLNGGMPGKLQRIPAAEDVLVQKIPGDNYHLLLMAVYSYENYAETTVTVDNGGEQLTLRDDGQAFDKVAGDGIFTGKIYADVKEFAKAAVMMYKSNLKDKQAQFYNREILSPENCLTGTFNPEQFEKNQAVSIAALSSASTPLLDSVRNNCIFITDVGVVEDPTRTWNPCTQTGNIDGPWTFKTIMKNLAKTSETDPTDAELSAFVMDWLHNWQVDKEMNGDTVLARTGINEHLIQPWLEKSALAGAPEGQLDMQYAPFKLTAIINRFDLRERAAGIPAGEGRYTFCLIDPTCTDAMQGTVVVEYGINSKSICDSLQNWALRWYNLKDLTLGSPEYNAALQDITDRFTLWGTAPGREANLILDAIRTNEIAFAPEDGSIKRYEFRQFNLATSPTKAIVQRLVEQIPQDKYNAQVENPDVIAMVTWVNNNGRAVKNDAYVLPESFLGGHSQILGEPVGLPTGIYHWDGVATKRSPARISNTTVRHVFSRNTCTGCHAGEIQTFFTHVDPVFFGSQATLSGFLTGTAGRGGAIDFDNIPDNDSMMVRDAAGRGGVRNSLRMFNDILRRAKDLKDFVFTPPCTLSSKDGQNVFAIRNRLMFSPLNSVH</sequence>
<gene>
    <name evidence="1" type="ORF">I5907_12660</name>
</gene>
<name>A0A931E6I7_9BACT</name>
<dbReference type="EMBL" id="JADWYR010000002">
    <property type="protein sequence ID" value="MBG9377087.1"/>
    <property type="molecule type" value="Genomic_DNA"/>
</dbReference>
<organism evidence="1 2">
    <name type="scientific">Panacibacter microcysteis</name>
    <dbReference type="NCBI Taxonomy" id="2793269"/>
    <lineage>
        <taxon>Bacteria</taxon>
        <taxon>Pseudomonadati</taxon>
        <taxon>Bacteroidota</taxon>
        <taxon>Chitinophagia</taxon>
        <taxon>Chitinophagales</taxon>
        <taxon>Chitinophagaceae</taxon>
        <taxon>Panacibacter</taxon>
    </lineage>
</organism>
<proteinExistence type="predicted"/>